<evidence type="ECO:0000256" key="2">
    <source>
        <dbReference type="SAM" id="Phobius"/>
    </source>
</evidence>
<gene>
    <name evidence="3" type="ORF">TVAG_382170</name>
</gene>
<dbReference type="AlphaFoldDB" id="A2FND6"/>
<proteinExistence type="predicted"/>
<keyword evidence="4" id="KW-1185">Reference proteome</keyword>
<evidence type="ECO:0000313" key="4">
    <source>
        <dbReference type="Proteomes" id="UP000001542"/>
    </source>
</evidence>
<reference evidence="3" key="1">
    <citation type="submission" date="2006-10" db="EMBL/GenBank/DDBJ databases">
        <authorList>
            <person name="Amadeo P."/>
            <person name="Zhao Q."/>
            <person name="Wortman J."/>
            <person name="Fraser-Liggett C."/>
            <person name="Carlton J."/>
        </authorList>
    </citation>
    <scope>NUCLEOTIDE SEQUENCE</scope>
    <source>
        <strain evidence="3">G3</strain>
    </source>
</reference>
<protein>
    <submittedName>
        <fullName evidence="3">Uncharacterized protein</fullName>
    </submittedName>
</protein>
<accession>A2FND6</accession>
<organism evidence="3 4">
    <name type="scientific">Trichomonas vaginalis (strain ATCC PRA-98 / G3)</name>
    <dbReference type="NCBI Taxonomy" id="412133"/>
    <lineage>
        <taxon>Eukaryota</taxon>
        <taxon>Metamonada</taxon>
        <taxon>Parabasalia</taxon>
        <taxon>Trichomonadida</taxon>
        <taxon>Trichomonadidae</taxon>
        <taxon>Trichomonas</taxon>
    </lineage>
</organism>
<dbReference type="Proteomes" id="UP000001542">
    <property type="component" value="Unassembled WGS sequence"/>
</dbReference>
<evidence type="ECO:0000313" key="3">
    <source>
        <dbReference type="EMBL" id="EAX93572.1"/>
    </source>
</evidence>
<dbReference type="VEuPathDB" id="TrichDB:TVAG_382170"/>
<sequence>MVELFQILPENQSKFLNAFMLIGQQQKPKDLSKLISDKYKLLLILLNIVGLSIICVVFVVVCCDCKPKKKKKKSSTSDSDSDSSDSIPDERTAKFAISSLSNNVEALHTCDSPLVKSSVVSNATDDNVSYEVAMDSNLPEPTKMLSVEDINE</sequence>
<keyword evidence="2" id="KW-0472">Membrane</keyword>
<feature type="region of interest" description="Disordered" evidence="1">
    <location>
        <begin position="66"/>
        <end position="88"/>
    </location>
</feature>
<keyword evidence="2" id="KW-1133">Transmembrane helix</keyword>
<dbReference type="KEGG" id="tva:4751292"/>
<name>A2FND6_TRIV3</name>
<keyword evidence="2" id="KW-0812">Transmembrane</keyword>
<dbReference type="EMBL" id="DS113904">
    <property type="protein sequence ID" value="EAX93572.1"/>
    <property type="molecule type" value="Genomic_DNA"/>
</dbReference>
<evidence type="ECO:0000256" key="1">
    <source>
        <dbReference type="SAM" id="MobiDB-lite"/>
    </source>
</evidence>
<dbReference type="InParanoid" id="A2FND6"/>
<dbReference type="RefSeq" id="XP_001306502.1">
    <property type="nucleotide sequence ID" value="XM_001306501.1"/>
</dbReference>
<feature type="transmembrane region" description="Helical" evidence="2">
    <location>
        <begin position="41"/>
        <end position="63"/>
    </location>
</feature>
<dbReference type="VEuPathDB" id="TrichDB:TVAGG3_0035330"/>
<reference evidence="3" key="2">
    <citation type="journal article" date="2007" name="Science">
        <title>Draft genome sequence of the sexually transmitted pathogen Trichomonas vaginalis.</title>
        <authorList>
            <person name="Carlton J.M."/>
            <person name="Hirt R.P."/>
            <person name="Silva J.C."/>
            <person name="Delcher A.L."/>
            <person name="Schatz M."/>
            <person name="Zhao Q."/>
            <person name="Wortman J.R."/>
            <person name="Bidwell S.L."/>
            <person name="Alsmark U.C.M."/>
            <person name="Besteiro S."/>
            <person name="Sicheritz-Ponten T."/>
            <person name="Noel C.J."/>
            <person name="Dacks J.B."/>
            <person name="Foster P.G."/>
            <person name="Simillion C."/>
            <person name="Van de Peer Y."/>
            <person name="Miranda-Saavedra D."/>
            <person name="Barton G.J."/>
            <person name="Westrop G.D."/>
            <person name="Mueller S."/>
            <person name="Dessi D."/>
            <person name="Fiori P.L."/>
            <person name="Ren Q."/>
            <person name="Paulsen I."/>
            <person name="Zhang H."/>
            <person name="Bastida-Corcuera F.D."/>
            <person name="Simoes-Barbosa A."/>
            <person name="Brown M.T."/>
            <person name="Hayes R.D."/>
            <person name="Mukherjee M."/>
            <person name="Okumura C.Y."/>
            <person name="Schneider R."/>
            <person name="Smith A.J."/>
            <person name="Vanacova S."/>
            <person name="Villalvazo M."/>
            <person name="Haas B.J."/>
            <person name="Pertea M."/>
            <person name="Feldblyum T.V."/>
            <person name="Utterback T.R."/>
            <person name="Shu C.L."/>
            <person name="Osoegawa K."/>
            <person name="de Jong P.J."/>
            <person name="Hrdy I."/>
            <person name="Horvathova L."/>
            <person name="Zubacova Z."/>
            <person name="Dolezal P."/>
            <person name="Malik S.B."/>
            <person name="Logsdon J.M. Jr."/>
            <person name="Henze K."/>
            <person name="Gupta A."/>
            <person name="Wang C.C."/>
            <person name="Dunne R.L."/>
            <person name="Upcroft J.A."/>
            <person name="Upcroft P."/>
            <person name="White O."/>
            <person name="Salzberg S.L."/>
            <person name="Tang P."/>
            <person name="Chiu C.-H."/>
            <person name="Lee Y.-S."/>
            <person name="Embley T.M."/>
            <person name="Coombs G.H."/>
            <person name="Mottram J.C."/>
            <person name="Tachezy J."/>
            <person name="Fraser-Liggett C.M."/>
            <person name="Johnson P.J."/>
        </authorList>
    </citation>
    <scope>NUCLEOTIDE SEQUENCE [LARGE SCALE GENOMIC DNA]</scope>
    <source>
        <strain evidence="3">G3</strain>
    </source>
</reference>